<proteinExistence type="predicted"/>
<organism evidence="1 2">
    <name type="scientific">Teratosphaeria nubilosa</name>
    <dbReference type="NCBI Taxonomy" id="161662"/>
    <lineage>
        <taxon>Eukaryota</taxon>
        <taxon>Fungi</taxon>
        <taxon>Dikarya</taxon>
        <taxon>Ascomycota</taxon>
        <taxon>Pezizomycotina</taxon>
        <taxon>Dothideomycetes</taxon>
        <taxon>Dothideomycetidae</taxon>
        <taxon>Mycosphaerellales</taxon>
        <taxon>Teratosphaeriaceae</taxon>
        <taxon>Teratosphaeria</taxon>
    </lineage>
</organism>
<gene>
    <name evidence="1" type="ORF">EJ03DRAFT_158473</name>
</gene>
<protein>
    <submittedName>
        <fullName evidence="1">Uncharacterized protein</fullName>
    </submittedName>
</protein>
<sequence length="153" mass="16927">MYWSLRSTGPRPHPATAFGLNTAKPSKGIVFPGVSLMSYFSWELHASLLLQLCPDRGKLRKSSNRSALGEPSGPGRAAVYSSSSLMAQCFATRSVDRSDQSNSAGRRGAYSNLLTLLHRRSGIYSPAWRFLLQSLMNATNEVEHVGWYTKKFI</sequence>
<evidence type="ECO:0000313" key="2">
    <source>
        <dbReference type="Proteomes" id="UP000799436"/>
    </source>
</evidence>
<dbReference type="EMBL" id="ML995858">
    <property type="protein sequence ID" value="KAF2767298.1"/>
    <property type="molecule type" value="Genomic_DNA"/>
</dbReference>
<keyword evidence="2" id="KW-1185">Reference proteome</keyword>
<dbReference type="Proteomes" id="UP000799436">
    <property type="component" value="Unassembled WGS sequence"/>
</dbReference>
<accession>A0A6G1L4E2</accession>
<reference evidence="1" key="1">
    <citation type="journal article" date="2020" name="Stud. Mycol.">
        <title>101 Dothideomycetes genomes: a test case for predicting lifestyles and emergence of pathogens.</title>
        <authorList>
            <person name="Haridas S."/>
            <person name="Albert R."/>
            <person name="Binder M."/>
            <person name="Bloem J."/>
            <person name="Labutti K."/>
            <person name="Salamov A."/>
            <person name="Andreopoulos B."/>
            <person name="Baker S."/>
            <person name="Barry K."/>
            <person name="Bills G."/>
            <person name="Bluhm B."/>
            <person name="Cannon C."/>
            <person name="Castanera R."/>
            <person name="Culley D."/>
            <person name="Daum C."/>
            <person name="Ezra D."/>
            <person name="Gonzalez J."/>
            <person name="Henrissat B."/>
            <person name="Kuo A."/>
            <person name="Liang C."/>
            <person name="Lipzen A."/>
            <person name="Lutzoni F."/>
            <person name="Magnuson J."/>
            <person name="Mondo S."/>
            <person name="Nolan M."/>
            <person name="Ohm R."/>
            <person name="Pangilinan J."/>
            <person name="Park H.-J."/>
            <person name="Ramirez L."/>
            <person name="Alfaro M."/>
            <person name="Sun H."/>
            <person name="Tritt A."/>
            <person name="Yoshinaga Y."/>
            <person name="Zwiers L.-H."/>
            <person name="Turgeon B."/>
            <person name="Goodwin S."/>
            <person name="Spatafora J."/>
            <person name="Crous P."/>
            <person name="Grigoriev I."/>
        </authorList>
    </citation>
    <scope>NUCLEOTIDE SEQUENCE</scope>
    <source>
        <strain evidence="1">CBS 116005</strain>
    </source>
</reference>
<dbReference type="AlphaFoldDB" id="A0A6G1L4E2"/>
<name>A0A6G1L4E2_9PEZI</name>
<evidence type="ECO:0000313" key="1">
    <source>
        <dbReference type="EMBL" id="KAF2767298.1"/>
    </source>
</evidence>